<comment type="caution">
    <text evidence="4">The sequence shown here is derived from an EMBL/GenBank/DDBJ whole genome shotgun (WGS) entry which is preliminary data.</text>
</comment>
<evidence type="ECO:0000256" key="1">
    <source>
        <dbReference type="PROSITE-ProRule" id="PRU00175"/>
    </source>
</evidence>
<dbReference type="PROSITE" id="PS50089">
    <property type="entry name" value="ZF_RING_2"/>
    <property type="match status" value="1"/>
</dbReference>
<dbReference type="SUPFAM" id="SSF57850">
    <property type="entry name" value="RING/U-box"/>
    <property type="match status" value="1"/>
</dbReference>
<dbReference type="GO" id="GO:0008270">
    <property type="term" value="F:zinc ion binding"/>
    <property type="evidence" value="ECO:0007669"/>
    <property type="project" value="UniProtKB-KW"/>
</dbReference>
<reference evidence="4 5" key="1">
    <citation type="submission" date="2022-12" db="EMBL/GenBank/DDBJ databases">
        <title>Genomic features and morphological characterization of a novel Knufia sp. strain isolated from spacecraft assembly facility.</title>
        <authorList>
            <person name="Teixeira M."/>
            <person name="Chander A.M."/>
            <person name="Stajich J.E."/>
            <person name="Venkateswaran K."/>
        </authorList>
    </citation>
    <scope>NUCLEOTIDE SEQUENCE [LARGE SCALE GENOMIC DNA]</scope>
    <source>
        <strain evidence="4 5">FJI-L2-BK-P2</strain>
    </source>
</reference>
<dbReference type="InterPro" id="IPR013083">
    <property type="entry name" value="Znf_RING/FYVE/PHD"/>
</dbReference>
<sequence>MDVDKPSEHLELSTPYFPSSPTATAQWQHLAATRTTITAQPPTSASRKRQREDNDDSDEQQPNKKSRAEAVGTSNQLHSQLNQLTWEPHTAFTSLEVTYMSTPSETQQDTDADTEAPCPICYETVLSSPLESDEDNWRLTRDICRRLFHEACMAKWIQFCRESRSPATCPMCRGVISEPEPESGDMDDLLRAAAAMPLSNSRVEESEEEEEDFLSAQEMEDMRGFLSEDSGGSVEGSEVGYEDDVGVSDVDF</sequence>
<keyword evidence="5" id="KW-1185">Reference proteome</keyword>
<feature type="compositionally biased region" description="Acidic residues" evidence="2">
    <location>
        <begin position="240"/>
        <end position="252"/>
    </location>
</feature>
<protein>
    <recommendedName>
        <fullName evidence="3">RING-type domain-containing protein</fullName>
    </recommendedName>
</protein>
<dbReference type="EMBL" id="JAKLMC020000023">
    <property type="protein sequence ID" value="KAK5950901.1"/>
    <property type="molecule type" value="Genomic_DNA"/>
</dbReference>
<feature type="region of interest" description="Disordered" evidence="2">
    <location>
        <begin position="1"/>
        <end position="76"/>
    </location>
</feature>
<feature type="compositionally biased region" description="Basic and acidic residues" evidence="2">
    <location>
        <begin position="1"/>
        <end position="11"/>
    </location>
</feature>
<feature type="compositionally biased region" description="Polar residues" evidence="2">
    <location>
        <begin position="16"/>
        <end position="45"/>
    </location>
</feature>
<dbReference type="Gene3D" id="3.30.40.10">
    <property type="entry name" value="Zinc/RING finger domain, C3HC4 (zinc finger)"/>
    <property type="match status" value="1"/>
</dbReference>
<evidence type="ECO:0000313" key="5">
    <source>
        <dbReference type="Proteomes" id="UP001316803"/>
    </source>
</evidence>
<proteinExistence type="predicted"/>
<dbReference type="AlphaFoldDB" id="A0AAN8I5V4"/>
<name>A0AAN8I5V4_9EURO</name>
<dbReference type="InterPro" id="IPR001841">
    <property type="entry name" value="Znf_RING"/>
</dbReference>
<gene>
    <name evidence="4" type="ORF">OHC33_007972</name>
</gene>
<dbReference type="Proteomes" id="UP001316803">
    <property type="component" value="Unassembled WGS sequence"/>
</dbReference>
<keyword evidence="1" id="KW-0479">Metal-binding</keyword>
<evidence type="ECO:0000313" key="4">
    <source>
        <dbReference type="EMBL" id="KAK5950901.1"/>
    </source>
</evidence>
<organism evidence="4 5">
    <name type="scientific">Knufia fluminis</name>
    <dbReference type="NCBI Taxonomy" id="191047"/>
    <lineage>
        <taxon>Eukaryota</taxon>
        <taxon>Fungi</taxon>
        <taxon>Dikarya</taxon>
        <taxon>Ascomycota</taxon>
        <taxon>Pezizomycotina</taxon>
        <taxon>Eurotiomycetes</taxon>
        <taxon>Chaetothyriomycetidae</taxon>
        <taxon>Chaetothyriales</taxon>
        <taxon>Trichomeriaceae</taxon>
        <taxon>Knufia</taxon>
    </lineage>
</organism>
<evidence type="ECO:0000256" key="2">
    <source>
        <dbReference type="SAM" id="MobiDB-lite"/>
    </source>
</evidence>
<accession>A0AAN8I5V4</accession>
<feature type="domain" description="RING-type" evidence="3">
    <location>
        <begin position="118"/>
        <end position="173"/>
    </location>
</feature>
<evidence type="ECO:0000259" key="3">
    <source>
        <dbReference type="PROSITE" id="PS50089"/>
    </source>
</evidence>
<keyword evidence="1" id="KW-0862">Zinc</keyword>
<feature type="region of interest" description="Disordered" evidence="2">
    <location>
        <begin position="198"/>
        <end position="252"/>
    </location>
</feature>
<feature type="compositionally biased region" description="Low complexity" evidence="2">
    <location>
        <begin position="227"/>
        <end position="239"/>
    </location>
</feature>
<keyword evidence="1" id="KW-0863">Zinc-finger</keyword>